<name>A0A1Q8BU81_9PSEU</name>
<dbReference type="SUPFAM" id="SSF52151">
    <property type="entry name" value="FabD/lysophospholipase-like"/>
    <property type="match status" value="1"/>
</dbReference>
<evidence type="ECO:0000313" key="4">
    <source>
        <dbReference type="Proteomes" id="UP000185596"/>
    </source>
</evidence>
<dbReference type="SMART" id="SM00827">
    <property type="entry name" value="PKS_AT"/>
    <property type="match status" value="1"/>
</dbReference>
<dbReference type="InterPro" id="IPR050091">
    <property type="entry name" value="PKS_NRPS_Biosynth_Enz"/>
</dbReference>
<organism evidence="3 4">
    <name type="scientific">Actinophytocola xanthii</name>
    <dbReference type="NCBI Taxonomy" id="1912961"/>
    <lineage>
        <taxon>Bacteria</taxon>
        <taxon>Bacillati</taxon>
        <taxon>Actinomycetota</taxon>
        <taxon>Actinomycetes</taxon>
        <taxon>Pseudonocardiales</taxon>
        <taxon>Pseudonocardiaceae</taxon>
    </lineage>
</organism>
<feature type="non-terminal residue" evidence="3">
    <location>
        <position position="1"/>
    </location>
</feature>
<dbReference type="InterPro" id="IPR016035">
    <property type="entry name" value="Acyl_Trfase/lysoPLipase"/>
</dbReference>
<dbReference type="Proteomes" id="UP000185596">
    <property type="component" value="Unassembled WGS sequence"/>
</dbReference>
<dbReference type="InterPro" id="IPR032821">
    <property type="entry name" value="PKS_assoc"/>
</dbReference>
<gene>
    <name evidence="3" type="ORF">BU204_36965</name>
</gene>
<proteinExistence type="predicted"/>
<evidence type="ECO:0000313" key="3">
    <source>
        <dbReference type="EMBL" id="OLF05653.1"/>
    </source>
</evidence>
<dbReference type="Gene3D" id="3.40.47.10">
    <property type="match status" value="1"/>
</dbReference>
<dbReference type="Gene3D" id="3.40.366.10">
    <property type="entry name" value="Malonyl-Coenzyme A Acyl Carrier Protein, domain 2"/>
    <property type="match status" value="1"/>
</dbReference>
<dbReference type="SUPFAM" id="SSF53901">
    <property type="entry name" value="Thiolase-like"/>
    <property type="match status" value="1"/>
</dbReference>
<dbReference type="InterPro" id="IPR001227">
    <property type="entry name" value="Ac_transferase_dom_sf"/>
</dbReference>
<protein>
    <recommendedName>
        <fullName evidence="2">Malonyl-CoA:ACP transacylase (MAT) domain-containing protein</fullName>
    </recommendedName>
</protein>
<dbReference type="EMBL" id="MSIE01000134">
    <property type="protein sequence ID" value="OLF05653.1"/>
    <property type="molecule type" value="Genomic_DNA"/>
</dbReference>
<dbReference type="RefSeq" id="WP_143230027.1">
    <property type="nucleotide sequence ID" value="NZ_MSIE01000134.1"/>
</dbReference>
<reference evidence="3 4" key="1">
    <citation type="submission" date="2016-12" db="EMBL/GenBank/DDBJ databases">
        <title>The draft genome sequence of Actinophytocola sp. 11-183.</title>
        <authorList>
            <person name="Wang W."/>
            <person name="Yuan L."/>
        </authorList>
    </citation>
    <scope>NUCLEOTIDE SEQUENCE [LARGE SCALE GENOMIC DNA]</scope>
    <source>
        <strain evidence="3 4">11-183</strain>
    </source>
</reference>
<dbReference type="Pfam" id="PF00698">
    <property type="entry name" value="Acyl_transf_1"/>
    <property type="match status" value="1"/>
</dbReference>
<dbReference type="GO" id="GO:0006633">
    <property type="term" value="P:fatty acid biosynthetic process"/>
    <property type="evidence" value="ECO:0007669"/>
    <property type="project" value="TreeGrafter"/>
</dbReference>
<keyword evidence="1" id="KW-0808">Transferase</keyword>
<evidence type="ECO:0000256" key="1">
    <source>
        <dbReference type="ARBA" id="ARBA00022679"/>
    </source>
</evidence>
<dbReference type="PANTHER" id="PTHR43775">
    <property type="entry name" value="FATTY ACID SYNTHASE"/>
    <property type="match status" value="1"/>
</dbReference>
<dbReference type="InterPro" id="IPR014043">
    <property type="entry name" value="Acyl_transferase_dom"/>
</dbReference>
<dbReference type="STRING" id="1912961.BU204_36965"/>
<accession>A0A1Q8BU81</accession>
<sequence>PEVDRPRRAAVSSFGVGGTNAHVVLEQVDPEPVGTTAPTGSPVPWVLSARTTTALRDQAALLSSVDGSPADVGLSLATTRAAFEHRAVLLDGDPAPLAENRPSPSVVRGVAGTDRPDVVFVFPGQGSQWVGMAVDLLEDPVFAGRFDECAVALSSFVDWDLRGVLGDEVALARVDVVQPVLWAVMVSLAAVWRHYGVEPAAVVGHSQGEIAAACVAGA</sequence>
<comment type="caution">
    <text evidence="3">The sequence shown here is derived from an EMBL/GenBank/DDBJ whole genome shotgun (WGS) entry which is preliminary data.</text>
</comment>
<dbReference type="Pfam" id="PF16197">
    <property type="entry name" value="KAsynt_C_assoc"/>
    <property type="match status" value="1"/>
</dbReference>
<dbReference type="InterPro" id="IPR016039">
    <property type="entry name" value="Thiolase-like"/>
</dbReference>
<keyword evidence="4" id="KW-1185">Reference proteome</keyword>
<dbReference type="PANTHER" id="PTHR43775:SF51">
    <property type="entry name" value="INACTIVE PHENOLPHTHIOCEROL SYNTHESIS POLYKETIDE SYNTHASE TYPE I PKS1-RELATED"/>
    <property type="match status" value="1"/>
</dbReference>
<dbReference type="AlphaFoldDB" id="A0A1Q8BU81"/>
<feature type="domain" description="Malonyl-CoA:ACP transacylase (MAT)" evidence="2">
    <location>
        <begin position="121"/>
        <end position="218"/>
    </location>
</feature>
<evidence type="ECO:0000259" key="2">
    <source>
        <dbReference type="SMART" id="SM00827"/>
    </source>
</evidence>
<dbReference type="OrthoDB" id="3540929at2"/>
<dbReference type="Gene3D" id="3.30.70.3290">
    <property type="match status" value="1"/>
</dbReference>
<feature type="non-terminal residue" evidence="3">
    <location>
        <position position="218"/>
    </location>
</feature>
<dbReference type="GO" id="GO:0004312">
    <property type="term" value="F:fatty acid synthase activity"/>
    <property type="evidence" value="ECO:0007669"/>
    <property type="project" value="TreeGrafter"/>
</dbReference>